<sequence>MYRSNTEKYQYLSEFEDYIKEKIAKNEAIVLVDADDVAFSKIAQLAKVGNATLPSGLKVPDGDWKIVNQYLVKNYDDGELPNIYN</sequence>
<name>A0A6C0KBC7_9ZZZZ</name>
<accession>A0A6C0KBC7</accession>
<dbReference type="AlphaFoldDB" id="A0A6C0KBC7"/>
<protein>
    <submittedName>
        <fullName evidence="1">Uncharacterized protein</fullName>
    </submittedName>
</protein>
<evidence type="ECO:0000313" key="1">
    <source>
        <dbReference type="EMBL" id="QHU14979.1"/>
    </source>
</evidence>
<organism evidence="1">
    <name type="scientific">viral metagenome</name>
    <dbReference type="NCBI Taxonomy" id="1070528"/>
    <lineage>
        <taxon>unclassified sequences</taxon>
        <taxon>metagenomes</taxon>
        <taxon>organismal metagenomes</taxon>
    </lineage>
</organism>
<proteinExistence type="predicted"/>
<reference evidence="1" key="1">
    <citation type="journal article" date="2020" name="Nature">
        <title>Giant virus diversity and host interactions through global metagenomics.</title>
        <authorList>
            <person name="Schulz F."/>
            <person name="Roux S."/>
            <person name="Paez-Espino D."/>
            <person name="Jungbluth S."/>
            <person name="Walsh D.A."/>
            <person name="Denef V.J."/>
            <person name="McMahon K.D."/>
            <person name="Konstantinidis K.T."/>
            <person name="Eloe-Fadrosh E.A."/>
            <person name="Kyrpides N.C."/>
            <person name="Woyke T."/>
        </authorList>
    </citation>
    <scope>NUCLEOTIDE SEQUENCE</scope>
    <source>
        <strain evidence="1">GVMAG-S-1102244-55</strain>
    </source>
</reference>
<dbReference type="EMBL" id="MN740848">
    <property type="protein sequence ID" value="QHU14979.1"/>
    <property type="molecule type" value="Genomic_DNA"/>
</dbReference>